<evidence type="ECO:0000256" key="8">
    <source>
        <dbReference type="ARBA" id="ARBA00023136"/>
    </source>
</evidence>
<feature type="transmembrane region" description="Helical" evidence="10">
    <location>
        <begin position="150"/>
        <end position="170"/>
    </location>
</feature>
<comment type="subcellular location">
    <subcellularLocation>
        <location evidence="1">Cell membrane</location>
        <topology evidence="1">Multi-pass membrane protein</topology>
    </subcellularLocation>
</comment>
<dbReference type="GO" id="GO:0042910">
    <property type="term" value="F:xenobiotic transmembrane transporter activity"/>
    <property type="evidence" value="ECO:0007669"/>
    <property type="project" value="InterPro"/>
</dbReference>
<dbReference type="GO" id="GO:0046677">
    <property type="term" value="P:response to antibiotic"/>
    <property type="evidence" value="ECO:0007669"/>
    <property type="project" value="UniProtKB-KW"/>
</dbReference>
<dbReference type="PANTHER" id="PTHR43823">
    <property type="entry name" value="SPORULATION PROTEIN YKVU"/>
    <property type="match status" value="1"/>
</dbReference>
<evidence type="ECO:0000256" key="2">
    <source>
        <dbReference type="ARBA" id="ARBA00008417"/>
    </source>
</evidence>
<name>A0A1H3JIR1_9FIRM</name>
<evidence type="ECO:0000256" key="6">
    <source>
        <dbReference type="ARBA" id="ARBA00022692"/>
    </source>
</evidence>
<keyword evidence="5" id="KW-1003">Cell membrane</keyword>
<protein>
    <recommendedName>
        <fullName evidence="3">Multidrug export protein MepA</fullName>
    </recommendedName>
</protein>
<evidence type="ECO:0000256" key="10">
    <source>
        <dbReference type="SAM" id="Phobius"/>
    </source>
</evidence>
<feature type="transmembrane region" description="Helical" evidence="10">
    <location>
        <begin position="63"/>
        <end position="86"/>
    </location>
</feature>
<evidence type="ECO:0000313" key="12">
    <source>
        <dbReference type="Proteomes" id="UP000183918"/>
    </source>
</evidence>
<evidence type="ECO:0000256" key="3">
    <source>
        <dbReference type="ARBA" id="ARBA00022106"/>
    </source>
</evidence>
<organism evidence="11 12">
    <name type="scientific">Lachnobacterium bovis DSM 14045</name>
    <dbReference type="NCBI Taxonomy" id="1122142"/>
    <lineage>
        <taxon>Bacteria</taxon>
        <taxon>Bacillati</taxon>
        <taxon>Bacillota</taxon>
        <taxon>Clostridia</taxon>
        <taxon>Lachnospirales</taxon>
        <taxon>Lachnospiraceae</taxon>
        <taxon>Lachnobacterium</taxon>
    </lineage>
</organism>
<dbReference type="InterPro" id="IPR002528">
    <property type="entry name" value="MATE_fam"/>
</dbReference>
<keyword evidence="7 10" id="KW-1133">Transmembrane helix</keyword>
<dbReference type="EMBL" id="FNPG01000016">
    <property type="protein sequence ID" value="SDY39114.1"/>
    <property type="molecule type" value="Genomic_DNA"/>
</dbReference>
<dbReference type="STRING" id="1122142.SAMN02910414_01455"/>
<dbReference type="InterPro" id="IPR048279">
    <property type="entry name" value="MdtK-like"/>
</dbReference>
<evidence type="ECO:0000256" key="4">
    <source>
        <dbReference type="ARBA" id="ARBA00022448"/>
    </source>
</evidence>
<dbReference type="InterPro" id="IPR051327">
    <property type="entry name" value="MATE_MepA_subfamily"/>
</dbReference>
<evidence type="ECO:0000256" key="5">
    <source>
        <dbReference type="ARBA" id="ARBA00022475"/>
    </source>
</evidence>
<keyword evidence="6 10" id="KW-0812">Transmembrane</keyword>
<dbReference type="AlphaFoldDB" id="A0A1H3JIR1"/>
<dbReference type="PANTHER" id="PTHR43823:SF3">
    <property type="entry name" value="MULTIDRUG EXPORT PROTEIN MEPA"/>
    <property type="match status" value="1"/>
</dbReference>
<keyword evidence="12" id="KW-1185">Reference proteome</keyword>
<dbReference type="CDD" id="cd13143">
    <property type="entry name" value="MATE_MepA_like"/>
    <property type="match status" value="1"/>
</dbReference>
<proteinExistence type="inferred from homology"/>
<evidence type="ECO:0000256" key="9">
    <source>
        <dbReference type="ARBA" id="ARBA00023251"/>
    </source>
</evidence>
<accession>A0A1H3JIR1</accession>
<feature type="transmembrane region" description="Helical" evidence="10">
    <location>
        <begin position="177"/>
        <end position="194"/>
    </location>
</feature>
<dbReference type="RefSeq" id="WP_200795888.1">
    <property type="nucleotide sequence ID" value="NZ_FNPG01000016.1"/>
</dbReference>
<keyword evidence="4" id="KW-0813">Transport</keyword>
<dbReference type="GO" id="GO:0005886">
    <property type="term" value="C:plasma membrane"/>
    <property type="evidence" value="ECO:0007669"/>
    <property type="project" value="UniProtKB-SubCell"/>
</dbReference>
<dbReference type="Pfam" id="PF01554">
    <property type="entry name" value="MatE"/>
    <property type="match status" value="2"/>
</dbReference>
<comment type="similarity">
    <text evidence="2">Belongs to the multi antimicrobial extrusion (MATE) (TC 2.A.66.1) family. MepA subfamily.</text>
</comment>
<dbReference type="Proteomes" id="UP000183918">
    <property type="component" value="Unassembled WGS sequence"/>
</dbReference>
<dbReference type="GO" id="GO:0015297">
    <property type="term" value="F:antiporter activity"/>
    <property type="evidence" value="ECO:0007669"/>
    <property type="project" value="InterPro"/>
</dbReference>
<gene>
    <name evidence="11" type="ORF">SAMN02910414_01455</name>
</gene>
<feature type="transmembrane region" description="Helical" evidence="10">
    <location>
        <begin position="328"/>
        <end position="350"/>
    </location>
</feature>
<dbReference type="InterPro" id="IPR045070">
    <property type="entry name" value="MATE_MepA-like"/>
</dbReference>
<evidence type="ECO:0000313" key="11">
    <source>
        <dbReference type="EMBL" id="SDY39114.1"/>
    </source>
</evidence>
<keyword evidence="8 10" id="KW-0472">Membrane</keyword>
<dbReference type="PIRSF" id="PIRSF006603">
    <property type="entry name" value="DinF"/>
    <property type="match status" value="1"/>
</dbReference>
<feature type="transmembrane region" description="Helical" evidence="10">
    <location>
        <begin position="30"/>
        <end position="51"/>
    </location>
</feature>
<feature type="transmembrane region" description="Helical" evidence="10">
    <location>
        <begin position="206"/>
        <end position="228"/>
    </location>
</feature>
<evidence type="ECO:0000256" key="7">
    <source>
        <dbReference type="ARBA" id="ARBA00022989"/>
    </source>
</evidence>
<sequence>MEKTDENIRIMDEKEIFQYEKLILTPIKELVPKLAIPTVISMMITMIYNLVDAFFVGKIGTSASASTGILLSVQAIFQAVGFMFGHGSGSNISVQLGMGKKKEANKIAALGFFSAMVISVIPMILGLIYIDQLMRALGSTETILPYARSYGFYILISGPALTLSCVLNNIMRYEGKAFFAMIGLVSGGVINMFFDPILMFGLNMGINGAGLSTAISQYISLGILYYMFFSKKTITEIKFLNLEWNVVRFFRIIKNGLPSLIRQSLNSISTMALNICAMPYGDSAIAAMAIVGRVAMFIGSTMVGIGQGFQPVSAFNYGAKKYTRIRKAFWFTFIIGETVLGIMAIVGMFFPGEIVRAFRDDDSVVRIGRIALMYQCVAIIVQPMGIVTNMLFQSIGKSKIASFTASLRTGLCYIPTIIILPKFLGITGVECSQMISDILTTLICLPFTIVFLAKLPREDEEVELDRQYIESKKVEK</sequence>
<feature type="transmembrane region" description="Helical" evidence="10">
    <location>
        <begin position="107"/>
        <end position="130"/>
    </location>
</feature>
<keyword evidence="9" id="KW-0046">Antibiotic resistance</keyword>
<feature type="transmembrane region" description="Helical" evidence="10">
    <location>
        <begin position="370"/>
        <end position="391"/>
    </location>
</feature>
<evidence type="ECO:0000256" key="1">
    <source>
        <dbReference type="ARBA" id="ARBA00004651"/>
    </source>
</evidence>
<reference evidence="11 12" key="1">
    <citation type="submission" date="2016-10" db="EMBL/GenBank/DDBJ databases">
        <authorList>
            <person name="de Groot N.N."/>
        </authorList>
    </citation>
    <scope>NUCLEOTIDE SEQUENCE [LARGE SCALE GENOMIC DNA]</scope>
    <source>
        <strain evidence="11 12">DSM 14045</strain>
    </source>
</reference>
<dbReference type="NCBIfam" id="TIGR00797">
    <property type="entry name" value="matE"/>
    <property type="match status" value="1"/>
</dbReference>